<dbReference type="Gene3D" id="3.40.50.720">
    <property type="entry name" value="NAD(P)-binding Rossmann-like Domain"/>
    <property type="match status" value="2"/>
</dbReference>
<dbReference type="SMART" id="SM00984">
    <property type="entry name" value="UDPG_MGDP_dh_C"/>
    <property type="match status" value="1"/>
</dbReference>
<dbReference type="Pfam" id="PF03720">
    <property type="entry name" value="UDPG_MGDP_dh_C"/>
    <property type="match status" value="1"/>
</dbReference>
<proteinExistence type="inferred from homology"/>
<dbReference type="InterPro" id="IPR028359">
    <property type="entry name" value="UDP_ManNAc/GlcNAc_DH"/>
</dbReference>
<evidence type="ECO:0000256" key="3">
    <source>
        <dbReference type="ARBA" id="ARBA00023027"/>
    </source>
</evidence>
<dbReference type="SUPFAM" id="SSF52413">
    <property type="entry name" value="UDP-glucose/GDP-mannose dehydrogenase C-terminal domain"/>
    <property type="match status" value="1"/>
</dbReference>
<dbReference type="PIRSF" id="PIRSF000124">
    <property type="entry name" value="UDPglc_GDPman_dh"/>
    <property type="match status" value="1"/>
</dbReference>
<keyword evidence="2" id="KW-0560">Oxidoreductase</keyword>
<dbReference type="Pfam" id="PF00984">
    <property type="entry name" value="UDPG_MGDP_dh"/>
    <property type="match status" value="1"/>
</dbReference>
<dbReference type="NCBIfam" id="TIGR03026">
    <property type="entry name" value="NDP-sugDHase"/>
    <property type="match status" value="1"/>
</dbReference>
<organism evidence="6 7">
    <name type="scientific">Plesiocystis pacifica SIR-1</name>
    <dbReference type="NCBI Taxonomy" id="391625"/>
    <lineage>
        <taxon>Bacteria</taxon>
        <taxon>Pseudomonadati</taxon>
        <taxon>Myxococcota</taxon>
        <taxon>Polyangia</taxon>
        <taxon>Nannocystales</taxon>
        <taxon>Nannocystaceae</taxon>
        <taxon>Plesiocystis</taxon>
    </lineage>
</organism>
<dbReference type="AlphaFoldDB" id="A6GG03"/>
<dbReference type="InterPro" id="IPR036220">
    <property type="entry name" value="UDP-Glc/GDP-Man_DH_C_sf"/>
</dbReference>
<dbReference type="GO" id="GO:0000271">
    <property type="term" value="P:polysaccharide biosynthetic process"/>
    <property type="evidence" value="ECO:0007669"/>
    <property type="project" value="InterPro"/>
</dbReference>
<dbReference type="PANTHER" id="PTHR43491">
    <property type="entry name" value="UDP-N-ACETYL-D-MANNOSAMINE DEHYDROGENASE"/>
    <property type="match status" value="1"/>
</dbReference>
<dbReference type="InterPro" id="IPR036291">
    <property type="entry name" value="NAD(P)-bd_dom_sf"/>
</dbReference>
<dbReference type="eggNOG" id="COG0677">
    <property type="taxonomic scope" value="Bacteria"/>
</dbReference>
<reference evidence="6 7" key="1">
    <citation type="submission" date="2007-06" db="EMBL/GenBank/DDBJ databases">
        <authorList>
            <person name="Shimkets L."/>
            <person name="Ferriera S."/>
            <person name="Johnson J."/>
            <person name="Kravitz S."/>
            <person name="Beeson K."/>
            <person name="Sutton G."/>
            <person name="Rogers Y.-H."/>
            <person name="Friedman R."/>
            <person name="Frazier M."/>
            <person name="Venter J.C."/>
        </authorList>
    </citation>
    <scope>NUCLEOTIDE SEQUENCE [LARGE SCALE GENOMIC DNA]</scope>
    <source>
        <strain evidence="6 7">SIR-1</strain>
    </source>
</reference>
<dbReference type="InterPro" id="IPR014026">
    <property type="entry name" value="UDP-Glc/GDP-Man_DH_dimer"/>
</dbReference>
<dbReference type="SUPFAM" id="SSF48179">
    <property type="entry name" value="6-phosphogluconate dehydrogenase C-terminal domain-like"/>
    <property type="match status" value="1"/>
</dbReference>
<name>A6GG03_9BACT</name>
<gene>
    <name evidence="6" type="ORF">PPSIR1_40974</name>
</gene>
<dbReference type="GO" id="GO:0016616">
    <property type="term" value="F:oxidoreductase activity, acting on the CH-OH group of donors, NAD or NADP as acceptor"/>
    <property type="evidence" value="ECO:0007669"/>
    <property type="project" value="InterPro"/>
</dbReference>
<evidence type="ECO:0000256" key="2">
    <source>
        <dbReference type="ARBA" id="ARBA00023002"/>
    </source>
</evidence>
<evidence type="ECO:0000313" key="6">
    <source>
        <dbReference type="EMBL" id="EDM75190.1"/>
    </source>
</evidence>
<dbReference type="SUPFAM" id="SSF51735">
    <property type="entry name" value="NAD(P)-binding Rossmann-fold domains"/>
    <property type="match status" value="1"/>
</dbReference>
<dbReference type="InterPro" id="IPR001732">
    <property type="entry name" value="UDP-Glc/GDP-Man_DH_N"/>
</dbReference>
<dbReference type="OrthoDB" id="9803238at2"/>
<dbReference type="PIRSF" id="PIRSF500136">
    <property type="entry name" value="UDP_ManNAc_DH"/>
    <property type="match status" value="1"/>
</dbReference>
<keyword evidence="7" id="KW-1185">Reference proteome</keyword>
<comment type="similarity">
    <text evidence="1 4">Belongs to the UDP-glucose/GDP-mannose dehydrogenase family.</text>
</comment>
<dbReference type="InterPro" id="IPR014027">
    <property type="entry name" value="UDP-Glc/GDP-Man_DH_C"/>
</dbReference>
<dbReference type="EMBL" id="ABCS01000100">
    <property type="protein sequence ID" value="EDM75190.1"/>
    <property type="molecule type" value="Genomic_DNA"/>
</dbReference>
<sequence>MRSFAPAKSPRRPRQADARVVVMGLGYVGAPMAELARTAGFEVHGLEVDAERAAALTTEDCPTSLDPSVLDRAALILVCVPTPLDDAGQPDRGPVLEAAATIRAHAGPRVRVCLESTVDPELAARGFAAAAGLPLDQVAHAPERLDPGPASRPARDIPRVVGGCTPAATAWAADFYRALGLQVHETTAEVAALAKLNENAQRLVNVALVGELARLCRARGVDVDAVIDACATKPFGYTPYRARAGAGGHCVPVDPVWLLDAARSEGAEFGVLRAALAANRARAADIVDAFVHTAPEARRVLVLGAAYKPGVGDTRESPAQPIALALAARGLEVRVHDPLTGGLSPYPATTLEDALPWAEAILALTVHDAMPVEALSRFPGPIVDACGDLRGLELIDRRRV</sequence>
<comment type="caution">
    <text evidence="6">The sequence shown here is derived from an EMBL/GenBank/DDBJ whole genome shotgun (WGS) entry which is preliminary data.</text>
</comment>
<dbReference type="STRING" id="391625.PPSIR1_40974"/>
<dbReference type="RefSeq" id="WP_006975643.1">
    <property type="nucleotide sequence ID" value="NZ_ABCS01000100.1"/>
</dbReference>
<dbReference type="GO" id="GO:0051287">
    <property type="term" value="F:NAD binding"/>
    <property type="evidence" value="ECO:0007669"/>
    <property type="project" value="InterPro"/>
</dbReference>
<evidence type="ECO:0000256" key="1">
    <source>
        <dbReference type="ARBA" id="ARBA00006601"/>
    </source>
</evidence>
<dbReference type="Pfam" id="PF03721">
    <property type="entry name" value="UDPG_MGDP_dh_N"/>
    <property type="match status" value="1"/>
</dbReference>
<protein>
    <submittedName>
        <fullName evidence="6">Putative UDP-glucose/GDP-mannose dehydrogenase</fullName>
    </submittedName>
</protein>
<feature type="domain" description="UDP-glucose/GDP-mannose dehydrogenase C-terminal" evidence="5">
    <location>
        <begin position="301"/>
        <end position="391"/>
    </location>
</feature>
<evidence type="ECO:0000256" key="4">
    <source>
        <dbReference type="PIRNR" id="PIRNR000124"/>
    </source>
</evidence>
<dbReference type="GO" id="GO:0016628">
    <property type="term" value="F:oxidoreductase activity, acting on the CH-CH group of donors, NAD or NADP as acceptor"/>
    <property type="evidence" value="ECO:0007669"/>
    <property type="project" value="InterPro"/>
</dbReference>
<accession>A6GG03</accession>
<dbReference type="PANTHER" id="PTHR43491:SF2">
    <property type="entry name" value="UDP-N-ACETYL-D-MANNOSAMINE DEHYDROGENASE"/>
    <property type="match status" value="1"/>
</dbReference>
<dbReference type="InterPro" id="IPR008927">
    <property type="entry name" value="6-PGluconate_DH-like_C_sf"/>
</dbReference>
<dbReference type="Proteomes" id="UP000005801">
    <property type="component" value="Unassembled WGS sequence"/>
</dbReference>
<keyword evidence="3" id="KW-0520">NAD</keyword>
<dbReference type="InterPro" id="IPR017476">
    <property type="entry name" value="UDP-Glc/GDP-Man"/>
</dbReference>
<evidence type="ECO:0000313" key="7">
    <source>
        <dbReference type="Proteomes" id="UP000005801"/>
    </source>
</evidence>
<evidence type="ECO:0000259" key="5">
    <source>
        <dbReference type="SMART" id="SM00984"/>
    </source>
</evidence>